<evidence type="ECO:0000256" key="13">
    <source>
        <dbReference type="SAM" id="SignalP"/>
    </source>
</evidence>
<feature type="compositionally biased region" description="Low complexity" evidence="12">
    <location>
        <begin position="104"/>
        <end position="118"/>
    </location>
</feature>
<evidence type="ECO:0000313" key="15">
    <source>
        <dbReference type="EMBL" id="SKC02741.1"/>
    </source>
</evidence>
<keyword evidence="8 10" id="KW-0472">Membrane</keyword>
<evidence type="ECO:0000256" key="4">
    <source>
        <dbReference type="ARBA" id="ARBA00022496"/>
    </source>
</evidence>
<dbReference type="PROSITE" id="PS52016">
    <property type="entry name" value="TONB_DEPENDENT_REC_3"/>
    <property type="match status" value="1"/>
</dbReference>
<evidence type="ECO:0000256" key="5">
    <source>
        <dbReference type="ARBA" id="ARBA00022692"/>
    </source>
</evidence>
<comment type="similarity">
    <text evidence="10 11">Belongs to the TonB-dependent receptor family.</text>
</comment>
<proteinExistence type="inferred from homology"/>
<dbReference type="InterPro" id="IPR037066">
    <property type="entry name" value="Plug_dom_sf"/>
</dbReference>
<dbReference type="PANTHER" id="PTHR47234">
    <property type="match status" value="1"/>
</dbReference>
<dbReference type="AlphaFoldDB" id="A0A1T5G2T3"/>
<dbReference type="InterPro" id="IPR036942">
    <property type="entry name" value="Beta-barrel_TonB_sf"/>
</dbReference>
<dbReference type="InterPro" id="IPR039426">
    <property type="entry name" value="TonB-dep_rcpt-like"/>
</dbReference>
<feature type="region of interest" description="Disordered" evidence="12">
    <location>
        <begin position="104"/>
        <end position="140"/>
    </location>
</feature>
<dbReference type="Gene3D" id="2.170.130.10">
    <property type="entry name" value="TonB-dependent receptor, plug domain"/>
    <property type="match status" value="1"/>
</dbReference>
<dbReference type="SUPFAM" id="SSF56935">
    <property type="entry name" value="Porins"/>
    <property type="match status" value="1"/>
</dbReference>
<feature type="signal peptide" evidence="13">
    <location>
        <begin position="1"/>
        <end position="28"/>
    </location>
</feature>
<dbReference type="Pfam" id="PF07660">
    <property type="entry name" value="STN"/>
    <property type="match status" value="1"/>
</dbReference>
<dbReference type="STRING" id="439228.SAMN06295920_111203"/>
<dbReference type="PANTHER" id="PTHR47234:SF2">
    <property type="entry name" value="TONB-DEPENDENT RECEPTOR"/>
    <property type="match status" value="1"/>
</dbReference>
<dbReference type="InterPro" id="IPR012910">
    <property type="entry name" value="Plug_dom"/>
</dbReference>
<keyword evidence="6" id="KW-0408">Iron</keyword>
<keyword evidence="4" id="KW-0410">Iron transport</keyword>
<dbReference type="GO" id="GO:0006826">
    <property type="term" value="P:iron ion transport"/>
    <property type="evidence" value="ECO:0007669"/>
    <property type="project" value="UniProtKB-KW"/>
</dbReference>
<keyword evidence="13" id="KW-0732">Signal</keyword>
<evidence type="ECO:0000256" key="6">
    <source>
        <dbReference type="ARBA" id="ARBA00023004"/>
    </source>
</evidence>
<keyword evidence="9 10" id="KW-0998">Cell outer membrane</keyword>
<evidence type="ECO:0000256" key="1">
    <source>
        <dbReference type="ARBA" id="ARBA00004571"/>
    </source>
</evidence>
<dbReference type="Proteomes" id="UP000189818">
    <property type="component" value="Unassembled WGS sequence"/>
</dbReference>
<evidence type="ECO:0000256" key="9">
    <source>
        <dbReference type="ARBA" id="ARBA00023237"/>
    </source>
</evidence>
<dbReference type="InterPro" id="IPR000531">
    <property type="entry name" value="Beta-barrel_TonB"/>
</dbReference>
<evidence type="ECO:0000259" key="14">
    <source>
        <dbReference type="SMART" id="SM00965"/>
    </source>
</evidence>
<dbReference type="InterPro" id="IPR011662">
    <property type="entry name" value="Secretin/TonB_short_N"/>
</dbReference>
<keyword evidence="3 10" id="KW-1134">Transmembrane beta strand</keyword>
<evidence type="ECO:0000256" key="7">
    <source>
        <dbReference type="ARBA" id="ARBA00023077"/>
    </source>
</evidence>
<feature type="chain" id="PRO_5012029887" evidence="13">
    <location>
        <begin position="29"/>
        <end position="1009"/>
    </location>
</feature>
<reference evidence="16" key="1">
    <citation type="submission" date="2017-02" db="EMBL/GenBank/DDBJ databases">
        <authorList>
            <person name="Varghese N."/>
            <person name="Submissions S."/>
        </authorList>
    </citation>
    <scope>NUCLEOTIDE SEQUENCE [LARGE SCALE GENOMIC DNA]</scope>
    <source>
        <strain evidence="16">UM2</strain>
    </source>
</reference>
<evidence type="ECO:0000256" key="2">
    <source>
        <dbReference type="ARBA" id="ARBA00022448"/>
    </source>
</evidence>
<evidence type="ECO:0000313" key="16">
    <source>
        <dbReference type="Proteomes" id="UP000189818"/>
    </source>
</evidence>
<dbReference type="OrthoDB" id="7051241at2"/>
<keyword evidence="16" id="KW-1185">Reference proteome</keyword>
<keyword evidence="7 11" id="KW-0798">TonB box</keyword>
<dbReference type="GO" id="GO:0009279">
    <property type="term" value="C:cell outer membrane"/>
    <property type="evidence" value="ECO:0007669"/>
    <property type="project" value="UniProtKB-SubCell"/>
</dbReference>
<sequence length="1009" mass="106774">MMVTMRKMAIGAAMGALAIAATEGSASAAQPVEFGQAAAPMDTALRSYAARTGRQLFYTSALVAGLTAPALAGRLDPDEALRRLLRGSPIMVVKARGKLVVLGQRAQAPQPTATKAATPRPPRRKATEAAAPTDGEQPEPAIIVTGSNIRGQVPTGPLLVLDRTEIDRSGYGTVAELVAALPQNFGGTATEDSLSTGSDRSFPNTGFGSGANLRGLGSDATLVLVNGRRMAGSGGKGDFTDLSSIPVGSIARIEILADGASAIYGSDAVGGVINMILKKDFEGAETRARFGSATSGSLRDYQFSQLAGTRWSTGHIMASYEYSKRAALPSADRRFTRSADLRPLGGDDFRNSYSIPATVLRFDPGLGTYVPGFAVPDGQDGTGLTPGSFTPGGNFNDLRTGTDILPRQSRHIGYVYAEQEASGALTLFAEGRYAHRSFFLRSPAYFGIFPVTGANPWFVSPTGAGVDLLGYSFLRELGPIRNQGSVETWSAAAGGTLELGRGWTIDAYVSRASERTHNRTSNYVNSAFLNEALGLVPDDPTTPFSTARDGFFNPYGSGASNSATLLGFIGQAATEELDRSRVDTVNAKADGDLFDLPGGTVRVAIGASIRWEHFERHGMNFTDTVTPVPLIPTDDSRRIDAGFIELSVPLVGADNAMPGIERLLLTAAVRHEDYQDFGTTTNPKLGLLWEPLSGLALRGSWGTSFRAPSSKEITDPLQAVTTQYVNAAGGRTSVLSLSGGNPNLKPEKAQAWTLGASWSPPASGFRVELNWFHTRFSDRIGRPAFENPTRVLRDPAFSSFVTLVDPINNPADLARLQALAATPGASISIAQPLDSLRAIVDGRYANSARTIVQGLDAQLSKTLPLAGGTAVLSVNGSWLMDFKTQVTSAAPAVERVGTVGNPSDLRARASLSWDRRGVGGTFTINHVGGYRDDLSLPRRSVGAWTTLDAQLRYAPERPGWPKGLSIALSITNLLATDPPFVNNAGGFGYDPANADPLGRVASLQLTKRW</sequence>
<evidence type="ECO:0000256" key="12">
    <source>
        <dbReference type="SAM" id="MobiDB-lite"/>
    </source>
</evidence>
<feature type="region of interest" description="Disordered" evidence="12">
    <location>
        <begin position="190"/>
        <end position="210"/>
    </location>
</feature>
<protein>
    <submittedName>
        <fullName evidence="15">TonB-dependent Receptor Plug Domain</fullName>
    </submittedName>
</protein>
<evidence type="ECO:0000256" key="3">
    <source>
        <dbReference type="ARBA" id="ARBA00022452"/>
    </source>
</evidence>
<feature type="domain" description="Secretin/TonB short N-terminal" evidence="14">
    <location>
        <begin position="54"/>
        <end position="105"/>
    </location>
</feature>
<accession>A0A1T5G2T3</accession>
<keyword evidence="15" id="KW-0675">Receptor</keyword>
<feature type="compositionally biased region" description="Polar residues" evidence="12">
    <location>
        <begin position="190"/>
        <end position="206"/>
    </location>
</feature>
<dbReference type="Pfam" id="PF00593">
    <property type="entry name" value="TonB_dep_Rec_b-barrel"/>
    <property type="match status" value="1"/>
</dbReference>
<keyword evidence="5 10" id="KW-0812">Transmembrane</keyword>
<dbReference type="EMBL" id="FUYM01000011">
    <property type="protein sequence ID" value="SKC02741.1"/>
    <property type="molecule type" value="Genomic_DNA"/>
</dbReference>
<keyword evidence="2 10" id="KW-0813">Transport</keyword>
<organism evidence="15 16">
    <name type="scientific">Rhizorhabdus histidinilytica</name>
    <dbReference type="NCBI Taxonomy" id="439228"/>
    <lineage>
        <taxon>Bacteria</taxon>
        <taxon>Pseudomonadati</taxon>
        <taxon>Pseudomonadota</taxon>
        <taxon>Alphaproteobacteria</taxon>
        <taxon>Sphingomonadales</taxon>
        <taxon>Sphingomonadaceae</taxon>
        <taxon>Rhizorhabdus</taxon>
    </lineage>
</organism>
<dbReference type="SMART" id="SM00965">
    <property type="entry name" value="STN"/>
    <property type="match status" value="1"/>
</dbReference>
<name>A0A1T5G2T3_9SPHN</name>
<dbReference type="Gene3D" id="2.40.170.20">
    <property type="entry name" value="TonB-dependent receptor, beta-barrel domain"/>
    <property type="match status" value="1"/>
</dbReference>
<dbReference type="Gene3D" id="3.55.50.30">
    <property type="match status" value="1"/>
</dbReference>
<gene>
    <name evidence="15" type="ORF">SAMN06295920_111203</name>
</gene>
<keyword evidence="4" id="KW-0406">Ion transport</keyword>
<comment type="subcellular location">
    <subcellularLocation>
        <location evidence="1 10">Cell outer membrane</location>
        <topology evidence="1 10">Multi-pass membrane protein</topology>
    </subcellularLocation>
</comment>
<evidence type="ECO:0000256" key="11">
    <source>
        <dbReference type="RuleBase" id="RU003357"/>
    </source>
</evidence>
<evidence type="ECO:0000256" key="10">
    <source>
        <dbReference type="PROSITE-ProRule" id="PRU01360"/>
    </source>
</evidence>
<dbReference type="Pfam" id="PF07715">
    <property type="entry name" value="Plug"/>
    <property type="match status" value="1"/>
</dbReference>
<evidence type="ECO:0000256" key="8">
    <source>
        <dbReference type="ARBA" id="ARBA00023136"/>
    </source>
</evidence>